<evidence type="ECO:0000256" key="3">
    <source>
        <dbReference type="ARBA" id="ARBA00022737"/>
    </source>
</evidence>
<name>A0A6H5J3I3_9HYME</name>
<evidence type="ECO:0000256" key="4">
    <source>
        <dbReference type="ARBA" id="ARBA00022787"/>
    </source>
</evidence>
<dbReference type="PANTHER" id="PTHR24134:SF9">
    <property type="entry name" value="ANKYRIN REPEAT AND SOCS BOX PROTEIN 8"/>
    <property type="match status" value="1"/>
</dbReference>
<evidence type="ECO:0000313" key="9">
    <source>
        <dbReference type="Proteomes" id="UP000479190"/>
    </source>
</evidence>
<keyword evidence="9" id="KW-1185">Reference proteome</keyword>
<keyword evidence="3" id="KW-0677">Repeat</keyword>
<comment type="subcellular location">
    <subcellularLocation>
        <location evidence="1">Mitochondrion outer membrane</location>
    </subcellularLocation>
</comment>
<dbReference type="Pfam" id="PF13857">
    <property type="entry name" value="Ank_5"/>
    <property type="match status" value="1"/>
</dbReference>
<dbReference type="InterPro" id="IPR036770">
    <property type="entry name" value="Ankyrin_rpt-contain_sf"/>
</dbReference>
<dbReference type="Gene3D" id="1.25.40.20">
    <property type="entry name" value="Ankyrin repeat-containing domain"/>
    <property type="match status" value="3"/>
</dbReference>
<organism evidence="8 9">
    <name type="scientific">Trichogramma brassicae</name>
    <dbReference type="NCBI Taxonomy" id="86971"/>
    <lineage>
        <taxon>Eukaryota</taxon>
        <taxon>Metazoa</taxon>
        <taxon>Ecdysozoa</taxon>
        <taxon>Arthropoda</taxon>
        <taxon>Hexapoda</taxon>
        <taxon>Insecta</taxon>
        <taxon>Pterygota</taxon>
        <taxon>Neoptera</taxon>
        <taxon>Endopterygota</taxon>
        <taxon>Hymenoptera</taxon>
        <taxon>Apocrita</taxon>
        <taxon>Proctotrupomorpha</taxon>
        <taxon>Chalcidoidea</taxon>
        <taxon>Trichogrammatidae</taxon>
        <taxon>Trichogramma</taxon>
    </lineage>
</organism>
<dbReference type="EMBL" id="CADCXV010001416">
    <property type="protein sequence ID" value="CAB0044216.1"/>
    <property type="molecule type" value="Genomic_DNA"/>
</dbReference>
<evidence type="ECO:0000256" key="6">
    <source>
        <dbReference type="PROSITE-ProRule" id="PRU00023"/>
    </source>
</evidence>
<keyword evidence="2" id="KW-0812">Transmembrane</keyword>
<feature type="repeat" description="ANK" evidence="6">
    <location>
        <begin position="276"/>
        <end position="308"/>
    </location>
</feature>
<keyword evidence="2" id="KW-0472">Membrane</keyword>
<sequence>MDRRRCTILIAEIFFKIDKDNDHRRRPVQINVGDSFGNTPLNIAPDGGRKNLVRLLLDNGADPNLANMDGSTPLHQICRTYCNRILAKIWATEDSNREIVELLLRKDANPNLTNKDGSTALHVEKERYKFLDKFYPLLKNWRGQLPDLREIFRGEELDWLFTVYVKAKIAIFIPRAFIIIDFVARTGFKDEPEVDKDGKPLLRRTTAVHWAARESYSSAVHKLFKIYDKFDVNYVDEDGFTHFHAACQYGCYKAVKEFLKRGQDPNCLPREPNASSVEPPLHLALNSGYDDVARLLLRCGADPNSAIANGLTPLHIICNTNGCNNYLAEILFKIIDQKQKSVQINAQSKMGTPLHLALLRGQEKLVELLLRRGADSNLVNAEGLTPMHLICQKFRDDDLVKIFFTVNDEIHQSVKVDVRDKLDRTPLQWAVANFLPNIVDILLNRGADLCSSESETRSRGCCQIMSVPGYCDLGRAFKDVFSTGFAFDLFKFKIGKPIKDVKAEIDGNFNFSSQKTVGGLSTKYNTDGYGNLMAKYSNAGPLVGEYSLNGVVHEAVDVSAGVSYNMPDSFHSVSLVTKFHNSMLHAGCVSDNRLGPKPGPGRLGGGQAAELPRGLSERLRHQHVAGDAQQHCRGHGRGQRGVSSALPADTPGIRPVRTLQSEREPERGVRREDGQERVGDPVDDRRRSRHETRRHHQAQGEDGQGPEPGHESAAQADGERPADAGLQSGLHESDPRNSNEPQ</sequence>
<reference evidence="8 9" key="1">
    <citation type="submission" date="2020-02" db="EMBL/GenBank/DDBJ databases">
        <authorList>
            <person name="Ferguson B K."/>
        </authorList>
    </citation>
    <scope>NUCLEOTIDE SEQUENCE [LARGE SCALE GENOMIC DNA]</scope>
</reference>
<evidence type="ECO:0000256" key="2">
    <source>
        <dbReference type="ARBA" id="ARBA00022452"/>
    </source>
</evidence>
<keyword evidence="2" id="KW-1134">Transmembrane beta strand</keyword>
<evidence type="ECO:0000313" key="8">
    <source>
        <dbReference type="EMBL" id="CAB0044216.1"/>
    </source>
</evidence>
<dbReference type="PROSITE" id="PS50297">
    <property type="entry name" value="ANK_REP_REGION"/>
    <property type="match status" value="3"/>
</dbReference>
<dbReference type="Gene3D" id="2.40.160.10">
    <property type="entry name" value="Porin"/>
    <property type="match status" value="1"/>
</dbReference>
<keyword evidence="4" id="KW-1000">Mitochondrion outer membrane</keyword>
<feature type="compositionally biased region" description="Basic and acidic residues" evidence="7">
    <location>
        <begin position="660"/>
        <end position="686"/>
    </location>
</feature>
<dbReference type="SUPFAM" id="SSF48403">
    <property type="entry name" value="Ankyrin repeat"/>
    <property type="match status" value="2"/>
</dbReference>
<evidence type="ECO:0000256" key="1">
    <source>
        <dbReference type="ARBA" id="ARBA00004294"/>
    </source>
</evidence>
<feature type="repeat" description="ANK" evidence="6">
    <location>
        <begin position="36"/>
        <end position="68"/>
    </location>
</feature>
<feature type="region of interest" description="Disordered" evidence="7">
    <location>
        <begin position="620"/>
        <end position="742"/>
    </location>
</feature>
<gene>
    <name evidence="8" type="ORF">TBRA_LOCUS15804</name>
</gene>
<dbReference type="Pfam" id="PF00023">
    <property type="entry name" value="Ank"/>
    <property type="match status" value="1"/>
</dbReference>
<dbReference type="InterPro" id="IPR002110">
    <property type="entry name" value="Ankyrin_rpt"/>
</dbReference>
<dbReference type="Proteomes" id="UP000479190">
    <property type="component" value="Unassembled WGS sequence"/>
</dbReference>
<feature type="repeat" description="ANK" evidence="6">
    <location>
        <begin position="422"/>
        <end position="454"/>
    </location>
</feature>
<dbReference type="GO" id="GO:0005741">
    <property type="term" value="C:mitochondrial outer membrane"/>
    <property type="evidence" value="ECO:0007669"/>
    <property type="project" value="UniProtKB-SubCell"/>
</dbReference>
<dbReference type="InterPro" id="IPR023614">
    <property type="entry name" value="Porin_dom_sf"/>
</dbReference>
<feature type="compositionally biased region" description="Basic and acidic residues" evidence="7">
    <location>
        <begin position="731"/>
        <end position="742"/>
    </location>
</feature>
<keyword evidence="5 6" id="KW-0040">ANK repeat</keyword>
<keyword evidence="4" id="KW-0496">Mitochondrion</keyword>
<protein>
    <submittedName>
        <fullName evidence="8">Uncharacterized protein</fullName>
    </submittedName>
</protein>
<dbReference type="PANTHER" id="PTHR24134">
    <property type="entry name" value="ANKYRIN REPEAT-CONTAINING PROTEIN DDB_G0279043"/>
    <property type="match status" value="1"/>
</dbReference>
<dbReference type="OrthoDB" id="5406014at2759"/>
<dbReference type="AlphaFoldDB" id="A0A6H5J3I3"/>
<evidence type="ECO:0000256" key="7">
    <source>
        <dbReference type="SAM" id="MobiDB-lite"/>
    </source>
</evidence>
<evidence type="ECO:0000256" key="5">
    <source>
        <dbReference type="ARBA" id="ARBA00023043"/>
    </source>
</evidence>
<feature type="repeat" description="ANK" evidence="6">
    <location>
        <begin position="349"/>
        <end position="381"/>
    </location>
</feature>
<feature type="compositionally biased region" description="Basic residues" evidence="7">
    <location>
        <begin position="687"/>
        <end position="697"/>
    </location>
</feature>
<dbReference type="PROSITE" id="PS50088">
    <property type="entry name" value="ANK_REPEAT"/>
    <property type="match status" value="4"/>
</dbReference>
<dbReference type="SMART" id="SM00248">
    <property type="entry name" value="ANK"/>
    <property type="match status" value="9"/>
</dbReference>
<accession>A0A6H5J3I3</accession>
<proteinExistence type="predicted"/>
<dbReference type="Pfam" id="PF12796">
    <property type="entry name" value="Ank_2"/>
    <property type="match status" value="2"/>
</dbReference>